<evidence type="ECO:0000256" key="1">
    <source>
        <dbReference type="SAM" id="Phobius"/>
    </source>
</evidence>
<dbReference type="SUPFAM" id="SSF103473">
    <property type="entry name" value="MFS general substrate transporter"/>
    <property type="match status" value="1"/>
</dbReference>
<dbReference type="Proteomes" id="UP000001702">
    <property type="component" value="Chromosome"/>
</dbReference>
<feature type="transmembrane region" description="Helical" evidence="1">
    <location>
        <begin position="87"/>
        <end position="107"/>
    </location>
</feature>
<feature type="transmembrane region" description="Helical" evidence="1">
    <location>
        <begin position="113"/>
        <end position="135"/>
    </location>
</feature>
<dbReference type="GO" id="GO:0005886">
    <property type="term" value="C:plasma membrane"/>
    <property type="evidence" value="ECO:0007669"/>
    <property type="project" value="TreeGrafter"/>
</dbReference>
<feature type="transmembrane region" description="Helical" evidence="1">
    <location>
        <begin position="342"/>
        <end position="362"/>
    </location>
</feature>
<dbReference type="InterPro" id="IPR036259">
    <property type="entry name" value="MFS_trans_sf"/>
</dbReference>
<name>D4GIH8_PANAM</name>
<dbReference type="AlphaFoldDB" id="D4GIH8"/>
<feature type="transmembrane region" description="Helical" evidence="1">
    <location>
        <begin position="258"/>
        <end position="275"/>
    </location>
</feature>
<dbReference type="eggNOG" id="COG2814">
    <property type="taxonomic scope" value="Bacteria"/>
</dbReference>
<organism evidence="2 3">
    <name type="scientific">Pantoea ananatis (strain LMG 20103)</name>
    <dbReference type="NCBI Taxonomy" id="706191"/>
    <lineage>
        <taxon>Bacteria</taxon>
        <taxon>Pseudomonadati</taxon>
        <taxon>Pseudomonadota</taxon>
        <taxon>Gammaproteobacteria</taxon>
        <taxon>Enterobacterales</taxon>
        <taxon>Erwiniaceae</taxon>
        <taxon>Pantoea</taxon>
    </lineage>
</organism>
<sequence length="395" mass="42049">MSVSIVHAISKFLCKKLRWQMAFRVAISAFLTLFVVMGIGRFAFTPQVPLMIQAHQLTLTSASLVAALNYLGYLCGSFDAMRARHKVALRLQLGTWGAVVLTALSAFADGPWWHGVIRFAIGWASGCALVLAAAWSNEQLHQYGRPGLSAAVFAGPGAGIFISGLLAVSLHRYQVSAALAWWVYAALAAVLVALISRNLPRKGELHRPEQAPPSLVLTRNLRRLVLSYSLAGFGYILPATFLSQMAAVRFPGSAMAQFVWPIFGGAAVIGIVLGIVTRKTGSSHARLAVALWAQALGVLAAALLPGFSGLLIGALLVGGGFLCVVQLSLLCARELAPQHMRYMAGLLTTGYAVGQLAGPMLSSLSTLFLHRLEPALWVAGASLIVAGLLVWRRDA</sequence>
<evidence type="ECO:0000313" key="3">
    <source>
        <dbReference type="Proteomes" id="UP000001702"/>
    </source>
</evidence>
<keyword evidence="1" id="KW-1133">Transmembrane helix</keyword>
<reference evidence="2 3" key="1">
    <citation type="journal article" date="2010" name="J. Bacteriol.">
        <title>Genome sequence of Pantoea ananatis LMG20103, the causative agent of Eucalyptus blight and dieback.</title>
        <authorList>
            <person name="De Maayer P."/>
            <person name="Chan W.Y."/>
            <person name="Venter S.N."/>
            <person name="Toth I.K."/>
            <person name="Birch P.R."/>
            <person name="Joubert F."/>
            <person name="Coutinho T.A."/>
        </authorList>
    </citation>
    <scope>NUCLEOTIDE SEQUENCE [LARGE SCALE GENOMIC DNA]</scope>
    <source>
        <strain evidence="2 3">LMG 20103</strain>
    </source>
</reference>
<gene>
    <name evidence="2" type="primary">yjiJ</name>
    <name evidence="2" type="ordered locus">PANA_2545</name>
</gene>
<dbReference type="Gene3D" id="1.20.1250.20">
    <property type="entry name" value="MFS general substrate transporter like domains"/>
    <property type="match status" value="2"/>
</dbReference>
<dbReference type="HOGENOM" id="CLU_001265_7_2_6"/>
<protein>
    <submittedName>
        <fullName evidence="2">YjiJ</fullName>
    </submittedName>
</protein>
<evidence type="ECO:0000313" key="2">
    <source>
        <dbReference type="EMBL" id="ADD77712.1"/>
    </source>
</evidence>
<keyword evidence="1" id="KW-0472">Membrane</keyword>
<keyword evidence="3" id="KW-1185">Reference proteome</keyword>
<proteinExistence type="predicted"/>
<dbReference type="STRING" id="706191.PANA_2545"/>
<dbReference type="PANTHER" id="PTHR23537:SF1">
    <property type="entry name" value="SUGAR TRANSPORTER"/>
    <property type="match status" value="1"/>
</dbReference>
<dbReference type="InterPro" id="IPR010645">
    <property type="entry name" value="MFS_4"/>
</dbReference>
<dbReference type="Pfam" id="PF06779">
    <property type="entry name" value="MFS_4"/>
    <property type="match status" value="1"/>
</dbReference>
<feature type="transmembrane region" description="Helical" evidence="1">
    <location>
        <begin position="287"/>
        <end position="304"/>
    </location>
</feature>
<feature type="transmembrane region" description="Helical" evidence="1">
    <location>
        <begin position="147"/>
        <end position="167"/>
    </location>
</feature>
<accession>D4GIH8</accession>
<keyword evidence="1" id="KW-0812">Transmembrane</keyword>
<feature type="transmembrane region" description="Helical" evidence="1">
    <location>
        <begin position="179"/>
        <end position="199"/>
    </location>
</feature>
<feature type="transmembrane region" description="Helical" evidence="1">
    <location>
        <begin position="225"/>
        <end position="246"/>
    </location>
</feature>
<feature type="transmembrane region" description="Helical" evidence="1">
    <location>
        <begin position="56"/>
        <end position="75"/>
    </location>
</feature>
<feature type="transmembrane region" description="Helical" evidence="1">
    <location>
        <begin position="374"/>
        <end position="391"/>
    </location>
</feature>
<feature type="transmembrane region" description="Helical" evidence="1">
    <location>
        <begin position="310"/>
        <end position="330"/>
    </location>
</feature>
<dbReference type="EMBL" id="CP001875">
    <property type="protein sequence ID" value="ADD77712.1"/>
    <property type="molecule type" value="Genomic_DNA"/>
</dbReference>
<dbReference type="PANTHER" id="PTHR23537">
    <property type="match status" value="1"/>
</dbReference>
<dbReference type="KEGG" id="pam:PANA_2545"/>
<feature type="transmembrane region" description="Helical" evidence="1">
    <location>
        <begin position="21"/>
        <end position="44"/>
    </location>
</feature>